<dbReference type="GO" id="GO:0005615">
    <property type="term" value="C:extracellular space"/>
    <property type="evidence" value="ECO:0007669"/>
    <property type="project" value="TreeGrafter"/>
</dbReference>
<dbReference type="InterPro" id="IPR001007">
    <property type="entry name" value="VWF_dom"/>
</dbReference>
<organism evidence="2 3">
    <name type="scientific">Sinocyclocheilus grahami</name>
    <name type="common">Dianchi golden-line fish</name>
    <name type="synonym">Barbus grahami</name>
    <dbReference type="NCBI Taxonomy" id="75366"/>
    <lineage>
        <taxon>Eukaryota</taxon>
        <taxon>Metazoa</taxon>
        <taxon>Chordata</taxon>
        <taxon>Craniata</taxon>
        <taxon>Vertebrata</taxon>
        <taxon>Euteleostomi</taxon>
        <taxon>Actinopterygii</taxon>
        <taxon>Neopterygii</taxon>
        <taxon>Teleostei</taxon>
        <taxon>Ostariophysi</taxon>
        <taxon>Cypriniformes</taxon>
        <taxon>Cyprinidae</taxon>
        <taxon>Cyprininae</taxon>
        <taxon>Sinocyclocheilus</taxon>
    </lineage>
</organism>
<dbReference type="Gene3D" id="6.20.200.20">
    <property type="match status" value="1"/>
</dbReference>
<name>A0A672L583_SINGR</name>
<dbReference type="Ensembl" id="ENSSGRT00000020984.1">
    <property type="protein sequence ID" value="ENSSGRP00000019431.1"/>
    <property type="gene ID" value="ENSSGRG00000011748.1"/>
</dbReference>
<dbReference type="Pfam" id="PF00093">
    <property type="entry name" value="VWC"/>
    <property type="match status" value="1"/>
</dbReference>
<dbReference type="GO" id="GO:0036122">
    <property type="term" value="F:BMP binding"/>
    <property type="evidence" value="ECO:0007669"/>
    <property type="project" value="TreeGrafter"/>
</dbReference>
<dbReference type="AlphaFoldDB" id="A0A672L583"/>
<dbReference type="PANTHER" id="PTHR46303">
    <property type="entry name" value="VWFC DOMAIN-CONTAINING PROTEIN"/>
    <property type="match status" value="1"/>
</dbReference>
<evidence type="ECO:0000313" key="2">
    <source>
        <dbReference type="Ensembl" id="ENSSGRP00000019431.1"/>
    </source>
</evidence>
<evidence type="ECO:0000313" key="3">
    <source>
        <dbReference type="Proteomes" id="UP000472262"/>
    </source>
</evidence>
<protein>
    <submittedName>
        <fullName evidence="2">Chordin-like 2</fullName>
    </submittedName>
</protein>
<reference evidence="2" key="1">
    <citation type="submission" date="2025-08" db="UniProtKB">
        <authorList>
            <consortium name="Ensembl"/>
        </authorList>
    </citation>
    <scope>IDENTIFICATION</scope>
</reference>
<proteinExistence type="predicted"/>
<sequence>MILIHSYLNRETFANHELFPSRQPNQCVMCTCSVSIYFIFLMVSESSPELQYLFLYVLKYKRHSVDQCAAEQVRGHSLRATPSTLRGSPRGLNLQTLHLKGAAATTVKILLQRKHQRACVYSGKTYSHGDVWHPVLGKVLECILCTCRDGFQECRRITCPNQYPCQHPIKIEGKCCKICPELKAESNRTECYLTQDNNSLLVYKVEPPSAAQSEDKVRTIAIERQGATEVEVQVWKTVEGDLFVSVNIIEWTSPNMN</sequence>
<dbReference type="GO" id="GO:0030154">
    <property type="term" value="P:cell differentiation"/>
    <property type="evidence" value="ECO:0007669"/>
    <property type="project" value="TreeGrafter"/>
</dbReference>
<dbReference type="Proteomes" id="UP000472262">
    <property type="component" value="Unassembled WGS sequence"/>
</dbReference>
<feature type="domain" description="VWFC" evidence="1">
    <location>
        <begin position="117"/>
        <end position="180"/>
    </location>
</feature>
<dbReference type="SMART" id="SM00214">
    <property type="entry name" value="VWC"/>
    <property type="match status" value="1"/>
</dbReference>
<reference evidence="2" key="2">
    <citation type="submission" date="2025-09" db="UniProtKB">
        <authorList>
            <consortium name="Ensembl"/>
        </authorList>
    </citation>
    <scope>IDENTIFICATION</scope>
</reference>
<dbReference type="SUPFAM" id="SSF57603">
    <property type="entry name" value="FnI-like domain"/>
    <property type="match status" value="1"/>
</dbReference>
<keyword evidence="3" id="KW-1185">Reference proteome</keyword>
<dbReference type="GO" id="GO:0030514">
    <property type="term" value="P:negative regulation of BMP signaling pathway"/>
    <property type="evidence" value="ECO:0007669"/>
    <property type="project" value="TreeGrafter"/>
</dbReference>
<dbReference type="PROSITE" id="PS01208">
    <property type="entry name" value="VWFC_1"/>
    <property type="match status" value="1"/>
</dbReference>
<dbReference type="InterPro" id="IPR045717">
    <property type="entry name" value="CHRDL1/2"/>
</dbReference>
<accession>A0A672L583</accession>
<dbReference type="PROSITE" id="PS50184">
    <property type="entry name" value="VWFC_2"/>
    <property type="match status" value="1"/>
</dbReference>
<evidence type="ECO:0000259" key="1">
    <source>
        <dbReference type="PROSITE" id="PS50184"/>
    </source>
</evidence>
<dbReference type="InParanoid" id="A0A672L583"/>
<dbReference type="PANTHER" id="PTHR46303:SF3">
    <property type="entry name" value="CHORDIN-LIKE PROTEIN 2"/>
    <property type="match status" value="1"/>
</dbReference>